<gene>
    <name evidence="2" type="ORF">C4D60_Mb06t18810</name>
</gene>
<evidence type="ECO:0000313" key="2">
    <source>
        <dbReference type="EMBL" id="THU50305.1"/>
    </source>
</evidence>
<name>A0A4S8IP37_MUSBA</name>
<dbReference type="GO" id="GO:0031267">
    <property type="term" value="F:small GTPase binding"/>
    <property type="evidence" value="ECO:0007669"/>
    <property type="project" value="TreeGrafter"/>
</dbReference>
<protein>
    <recommendedName>
        <fullName evidence="1">VPS9 domain-containing protein</fullName>
    </recommendedName>
</protein>
<dbReference type="PANTHER" id="PTHR23101:SF63">
    <property type="entry name" value="VACUOLAR PROTEIN SORTING-ASSOCIATED PROTEIN 9A-LIKE ISOFORM X1"/>
    <property type="match status" value="1"/>
</dbReference>
<dbReference type="SUPFAM" id="SSF109993">
    <property type="entry name" value="VPS9 domain"/>
    <property type="match status" value="2"/>
</dbReference>
<dbReference type="Gene3D" id="1.20.1050.80">
    <property type="entry name" value="VPS9 domain"/>
    <property type="match status" value="1"/>
</dbReference>
<keyword evidence="3" id="KW-1185">Reference proteome</keyword>
<dbReference type="GO" id="GO:0005085">
    <property type="term" value="F:guanyl-nucleotide exchange factor activity"/>
    <property type="evidence" value="ECO:0007669"/>
    <property type="project" value="InterPro"/>
</dbReference>
<dbReference type="GO" id="GO:0016192">
    <property type="term" value="P:vesicle-mediated transport"/>
    <property type="evidence" value="ECO:0007669"/>
    <property type="project" value="InterPro"/>
</dbReference>
<dbReference type="Proteomes" id="UP000317650">
    <property type="component" value="Chromosome 6"/>
</dbReference>
<dbReference type="PANTHER" id="PTHR23101">
    <property type="entry name" value="RAB GDP/GTP EXCHANGE FACTOR"/>
    <property type="match status" value="1"/>
</dbReference>
<reference evidence="2 3" key="1">
    <citation type="journal article" date="2019" name="Nat. Plants">
        <title>Genome sequencing of Musa balbisiana reveals subgenome evolution and function divergence in polyploid bananas.</title>
        <authorList>
            <person name="Yao X."/>
        </authorList>
    </citation>
    <scope>NUCLEOTIDE SEQUENCE [LARGE SCALE GENOMIC DNA]</scope>
    <source>
        <strain evidence="3">cv. DH-PKW</strain>
        <tissue evidence="2">Leaves</tissue>
    </source>
</reference>
<dbReference type="InterPro" id="IPR003123">
    <property type="entry name" value="VPS9"/>
</dbReference>
<dbReference type="InterPro" id="IPR037191">
    <property type="entry name" value="VPS9_dom_sf"/>
</dbReference>
<evidence type="ECO:0000259" key="1">
    <source>
        <dbReference type="PROSITE" id="PS51205"/>
    </source>
</evidence>
<dbReference type="SMART" id="SM00167">
    <property type="entry name" value="VPS9"/>
    <property type="match status" value="1"/>
</dbReference>
<organism evidence="2 3">
    <name type="scientific">Musa balbisiana</name>
    <name type="common">Banana</name>
    <dbReference type="NCBI Taxonomy" id="52838"/>
    <lineage>
        <taxon>Eukaryota</taxon>
        <taxon>Viridiplantae</taxon>
        <taxon>Streptophyta</taxon>
        <taxon>Embryophyta</taxon>
        <taxon>Tracheophyta</taxon>
        <taxon>Spermatophyta</taxon>
        <taxon>Magnoliopsida</taxon>
        <taxon>Liliopsida</taxon>
        <taxon>Zingiberales</taxon>
        <taxon>Musaceae</taxon>
        <taxon>Musa</taxon>
    </lineage>
</organism>
<comment type="caution">
    <text evidence="2">The sequence shown here is derived from an EMBL/GenBank/DDBJ whole genome shotgun (WGS) entry which is preliminary data.</text>
</comment>
<evidence type="ECO:0000313" key="3">
    <source>
        <dbReference type="Proteomes" id="UP000317650"/>
    </source>
</evidence>
<dbReference type="AlphaFoldDB" id="A0A4S8IP37"/>
<dbReference type="PROSITE" id="PS51205">
    <property type="entry name" value="VPS9"/>
    <property type="match status" value="1"/>
</dbReference>
<dbReference type="GO" id="GO:0030139">
    <property type="term" value="C:endocytic vesicle"/>
    <property type="evidence" value="ECO:0007669"/>
    <property type="project" value="TreeGrafter"/>
</dbReference>
<sequence>MAVAIAADHSFRFRWNPHMSPTLISTIFSIGCADPLPPILSAPSKGFSHRFWNLTAGGGPWRWDRGFSRFWIFGSVCLMDLGLEKYIMTKLFTHTFASSSEDAKLDLEISEKICLLQHFIKPDHLDVPRVFQNEASWLFAAKELQKINFFKAPRDKLLCIMNCCRIINNLLLDISMTTNHTPAGADDFLPILIYVTIKASSLSTYFLPVLYILLSKSSWWVGVYCRITYTKKVYSAINANPPQLHSNLKFVQLYRKHSKLVSEVEYYLTNLISAKTFITNINASSLSIDESEFHRNMQLARLASEITVNEPSGTVQLSEGSPPIVRNKYIYVEGNRYPFMEAEARDLRLEDVQQLLGLYKQVVTKYRKLSEALRQLSIDENQLLNNHQRQDMKEKIEQQLEQAGNSGGTR</sequence>
<dbReference type="EMBL" id="PYDT01000009">
    <property type="protein sequence ID" value="THU50305.1"/>
    <property type="molecule type" value="Genomic_DNA"/>
</dbReference>
<proteinExistence type="predicted"/>
<dbReference type="Pfam" id="PF02204">
    <property type="entry name" value="VPS9"/>
    <property type="match status" value="2"/>
</dbReference>
<feature type="domain" description="VPS9" evidence="1">
    <location>
        <begin position="103"/>
        <end position="287"/>
    </location>
</feature>
<dbReference type="InterPro" id="IPR045046">
    <property type="entry name" value="Vps9-like"/>
</dbReference>
<accession>A0A4S8IP37</accession>
<dbReference type="STRING" id="52838.A0A4S8IP37"/>
<dbReference type="GO" id="GO:0005829">
    <property type="term" value="C:cytosol"/>
    <property type="evidence" value="ECO:0007669"/>
    <property type="project" value="TreeGrafter"/>
</dbReference>